<evidence type="ECO:0000259" key="6">
    <source>
        <dbReference type="Pfam" id="PF00593"/>
    </source>
</evidence>
<evidence type="ECO:0008006" key="10">
    <source>
        <dbReference type="Google" id="ProtNLM"/>
    </source>
</evidence>
<evidence type="ECO:0000313" key="9">
    <source>
        <dbReference type="Proteomes" id="UP000006320"/>
    </source>
</evidence>
<evidence type="ECO:0000313" key="8">
    <source>
        <dbReference type="EMBL" id="GAC08918.1"/>
    </source>
</evidence>
<dbReference type="CDD" id="cd01347">
    <property type="entry name" value="ligand_gated_channel"/>
    <property type="match status" value="1"/>
</dbReference>
<sequence length="964" mass="108914">MLGKTLLLFALLCSAGTPVLAKDAEKKHFLRLKTKTLAQACHQLSRIYDVAFVCAKGAHSKSLTTDLVGSYSITQALNILLRDTDYAYQMTPDGIIVTSKPAAKHNRQNTVIDEVVVMGIQASLTRAQTLKKATTEISDAVVAQDIAAYPNINTAEALQRIPGVVITREAGEGRQVSLRGLSADFTLVTVNGMPVLANNDSPMDSRVQKQHDRSFDFNLFSAELFSQTQVFKAYSVEQPAGGLAGTLALRTTRPFDREGFNFVVTPQVSYNEYTKQPAERITSMVSNTWGDWGAILSVSYGKRWVEEQGANTIRWRQIALPDNSLSLLSPQLQSTLAQGDVIIPRGNRYSVWRSEQNRLGIGGGLEYKGPKGHVNLDVLHAKLDSQRDEFHLYPRGYESTPIIRELTQLTDAEINHKNELIYSRYQDARVATESRYQQTKTDYDQVVLSAAFTLSQYTHWNILLGEEKSSFIIPISNKIYTRGVSDVSVDYRDDRYFADIQYASNLRQDSMWYMNEIDLEEYASATHYRHAKTAVNQTFFDKLNIEWGLDFNRFTTFSSSTYQSDLLKELWANTETALPTGMTRLLSSHSNASWLGLKTNQAIQSFSLNPYDLAANPYAIQNNTTRLREDKSAAYISAKWQTDTLTIQAGLRYQKEKISVTLDSFEACCSTAKHQQWLPSINLAFQPNAQLIMRLGLSRNIGFPSFEDLSSALAYDEQNKIVYGANHQLAPYTSDNVDIAIERYIEQHTSMSVSVFYKNISDFIVPQATEMTFGEANLPNLWADTDLDSTTLITLVNKTNQEQASIAGIETMVRYERPDLPKPWGNMGVVGHYTFIQGEMTYYNEFNGQPLFDKAMPNLSKHTGSLTLYYETERFNARLSATYRDSYIYRVNSANLNDEDETGFHPSTYLDASVRYKLNSQWQLQGEALNLTNEREEQYTSSQDRAYNSTTSGRTFYLGVNYRY</sequence>
<feature type="domain" description="TonB-dependent receptor plug" evidence="7">
    <location>
        <begin position="132"/>
        <end position="246"/>
    </location>
</feature>
<dbReference type="InterPro" id="IPR037066">
    <property type="entry name" value="Plug_dom_sf"/>
</dbReference>
<accession>A0AAV3UUI8</accession>
<evidence type="ECO:0000256" key="5">
    <source>
        <dbReference type="SAM" id="SignalP"/>
    </source>
</evidence>
<dbReference type="PANTHER" id="PTHR40980">
    <property type="entry name" value="PLUG DOMAIN-CONTAINING PROTEIN"/>
    <property type="match status" value="1"/>
</dbReference>
<comment type="caution">
    <text evidence="8">The sequence shown here is derived from an EMBL/GenBank/DDBJ whole genome shotgun (WGS) entry which is preliminary data.</text>
</comment>
<dbReference type="InterPro" id="IPR036942">
    <property type="entry name" value="Beta-barrel_TonB_sf"/>
</dbReference>
<keyword evidence="5" id="KW-0732">Signal</keyword>
<keyword evidence="2 4" id="KW-0472">Membrane</keyword>
<evidence type="ECO:0000259" key="7">
    <source>
        <dbReference type="Pfam" id="PF07715"/>
    </source>
</evidence>
<dbReference type="Gene3D" id="2.170.130.10">
    <property type="entry name" value="TonB-dependent receptor, plug domain"/>
    <property type="match status" value="1"/>
</dbReference>
<gene>
    <name evidence="8" type="ORF">GCHA_0956</name>
</gene>
<evidence type="ECO:0000256" key="4">
    <source>
        <dbReference type="RuleBase" id="RU003357"/>
    </source>
</evidence>
<organism evidence="8 9">
    <name type="scientific">Paraglaciecola chathamensis S18K6</name>
    <dbReference type="NCBI Taxonomy" id="1127672"/>
    <lineage>
        <taxon>Bacteria</taxon>
        <taxon>Pseudomonadati</taxon>
        <taxon>Pseudomonadota</taxon>
        <taxon>Gammaproteobacteria</taxon>
        <taxon>Alteromonadales</taxon>
        <taxon>Alteromonadaceae</taxon>
        <taxon>Paraglaciecola</taxon>
    </lineage>
</organism>
<reference evidence="8 9" key="1">
    <citation type="journal article" date="2017" name="Antonie Van Leeuwenhoek">
        <title>Rhizobium rhizosphaerae sp. nov., a novel species isolated from rice rhizosphere.</title>
        <authorList>
            <person name="Zhao J.J."/>
            <person name="Zhang J."/>
            <person name="Zhang R.J."/>
            <person name="Zhang C.W."/>
            <person name="Yin H.Q."/>
            <person name="Zhang X.X."/>
        </authorList>
    </citation>
    <scope>NUCLEOTIDE SEQUENCE [LARGE SCALE GENOMIC DNA]</scope>
    <source>
        <strain evidence="8 9">S18K6</strain>
    </source>
</reference>
<feature type="domain" description="TonB-dependent receptor-like beta-barrel" evidence="6">
    <location>
        <begin position="481"/>
        <end position="931"/>
    </location>
</feature>
<dbReference type="NCBIfam" id="TIGR01782">
    <property type="entry name" value="TonB-Xanth-Caul"/>
    <property type="match status" value="1"/>
</dbReference>
<evidence type="ECO:0000256" key="3">
    <source>
        <dbReference type="ARBA" id="ARBA00023237"/>
    </source>
</evidence>
<name>A0AAV3UUI8_9ALTE</name>
<evidence type="ECO:0000256" key="2">
    <source>
        <dbReference type="ARBA" id="ARBA00023136"/>
    </source>
</evidence>
<dbReference type="Proteomes" id="UP000006320">
    <property type="component" value="Unassembled WGS sequence"/>
</dbReference>
<dbReference type="RefSeq" id="WP_007985536.1">
    <property type="nucleotide sequence ID" value="NZ_BAEM01000014.1"/>
</dbReference>
<comment type="subcellular location">
    <subcellularLocation>
        <location evidence="1 4">Cell outer membrane</location>
    </subcellularLocation>
</comment>
<dbReference type="InterPro" id="IPR000531">
    <property type="entry name" value="Beta-barrel_TonB"/>
</dbReference>
<dbReference type="Pfam" id="PF00593">
    <property type="entry name" value="TonB_dep_Rec_b-barrel"/>
    <property type="match status" value="1"/>
</dbReference>
<dbReference type="Gene3D" id="3.55.50.30">
    <property type="match status" value="1"/>
</dbReference>
<dbReference type="InterPro" id="IPR010104">
    <property type="entry name" value="TonB_rcpt_bac"/>
</dbReference>
<dbReference type="EMBL" id="BAEM01000014">
    <property type="protein sequence ID" value="GAC08918.1"/>
    <property type="molecule type" value="Genomic_DNA"/>
</dbReference>
<proteinExistence type="inferred from homology"/>
<feature type="signal peptide" evidence="5">
    <location>
        <begin position="1"/>
        <end position="21"/>
    </location>
</feature>
<evidence type="ECO:0000256" key="1">
    <source>
        <dbReference type="ARBA" id="ARBA00004442"/>
    </source>
</evidence>
<dbReference type="PANTHER" id="PTHR40980:SF3">
    <property type="entry name" value="TONB-DEPENDENT RECEPTOR-LIKE BETA-BARREL DOMAIN-CONTAINING PROTEIN"/>
    <property type="match status" value="1"/>
</dbReference>
<dbReference type="Pfam" id="PF07715">
    <property type="entry name" value="Plug"/>
    <property type="match status" value="1"/>
</dbReference>
<keyword evidence="3" id="KW-0998">Cell outer membrane</keyword>
<feature type="chain" id="PRO_5043786090" description="TonB-dependent receptor" evidence="5">
    <location>
        <begin position="22"/>
        <end position="964"/>
    </location>
</feature>
<dbReference type="Gene3D" id="2.40.170.20">
    <property type="entry name" value="TonB-dependent receptor, beta-barrel domain"/>
    <property type="match status" value="1"/>
</dbReference>
<protein>
    <recommendedName>
        <fullName evidence="10">TonB-dependent receptor</fullName>
    </recommendedName>
</protein>
<dbReference type="AlphaFoldDB" id="A0AAV3UUI8"/>
<dbReference type="SUPFAM" id="SSF56935">
    <property type="entry name" value="Porins"/>
    <property type="match status" value="1"/>
</dbReference>
<comment type="similarity">
    <text evidence="4">Belongs to the TonB-dependent receptor family.</text>
</comment>
<dbReference type="InterPro" id="IPR012910">
    <property type="entry name" value="Plug_dom"/>
</dbReference>
<keyword evidence="4" id="KW-0798">TonB box</keyword>
<dbReference type="GO" id="GO:0009279">
    <property type="term" value="C:cell outer membrane"/>
    <property type="evidence" value="ECO:0007669"/>
    <property type="project" value="UniProtKB-SubCell"/>
</dbReference>